<organism evidence="5 6">
    <name type="scientific">Lactonifactor longoviformis DSM 17459</name>
    <dbReference type="NCBI Taxonomy" id="1122155"/>
    <lineage>
        <taxon>Bacteria</taxon>
        <taxon>Bacillati</taxon>
        <taxon>Bacillota</taxon>
        <taxon>Clostridia</taxon>
        <taxon>Eubacteriales</taxon>
        <taxon>Clostridiaceae</taxon>
        <taxon>Lactonifactor</taxon>
    </lineage>
</organism>
<keyword evidence="1" id="KW-0805">Transcription regulation</keyword>
<dbReference type="InterPro" id="IPR036388">
    <property type="entry name" value="WH-like_DNA-bd_sf"/>
</dbReference>
<dbReference type="PROSITE" id="PS50949">
    <property type="entry name" value="HTH_GNTR"/>
    <property type="match status" value="1"/>
</dbReference>
<keyword evidence="3" id="KW-0804">Transcription</keyword>
<dbReference type="InterPro" id="IPR036390">
    <property type="entry name" value="WH_DNA-bd_sf"/>
</dbReference>
<accession>A0A1M4SWW2</accession>
<dbReference type="Pfam" id="PF07729">
    <property type="entry name" value="FCD"/>
    <property type="match status" value="1"/>
</dbReference>
<dbReference type="Pfam" id="PF00392">
    <property type="entry name" value="GntR"/>
    <property type="match status" value="1"/>
</dbReference>
<keyword evidence="2" id="KW-0238">DNA-binding</keyword>
<dbReference type="InterPro" id="IPR000524">
    <property type="entry name" value="Tscrpt_reg_HTH_GntR"/>
</dbReference>
<dbReference type="InterPro" id="IPR008920">
    <property type="entry name" value="TF_FadR/GntR_C"/>
</dbReference>
<dbReference type="SUPFAM" id="SSF46785">
    <property type="entry name" value="Winged helix' DNA-binding domain"/>
    <property type="match status" value="1"/>
</dbReference>
<dbReference type="Gene3D" id="1.10.10.10">
    <property type="entry name" value="Winged helix-like DNA-binding domain superfamily/Winged helix DNA-binding domain"/>
    <property type="match status" value="1"/>
</dbReference>
<dbReference type="GO" id="GO:0003700">
    <property type="term" value="F:DNA-binding transcription factor activity"/>
    <property type="evidence" value="ECO:0007669"/>
    <property type="project" value="InterPro"/>
</dbReference>
<dbReference type="PANTHER" id="PTHR43537:SF51">
    <property type="entry name" value="HTH-TYPE TRANSCRIPTIONAL REGULATOR LGOR-RELATED"/>
    <property type="match status" value="1"/>
</dbReference>
<protein>
    <submittedName>
        <fullName evidence="5">Transcriptional regulator, GntR family</fullName>
    </submittedName>
</protein>
<dbReference type="SMART" id="SM00895">
    <property type="entry name" value="FCD"/>
    <property type="match status" value="1"/>
</dbReference>
<evidence type="ECO:0000313" key="5">
    <source>
        <dbReference type="EMBL" id="SHE36670.1"/>
    </source>
</evidence>
<keyword evidence="6" id="KW-1185">Reference proteome</keyword>
<evidence type="ECO:0000256" key="1">
    <source>
        <dbReference type="ARBA" id="ARBA00023015"/>
    </source>
</evidence>
<dbReference type="Gene3D" id="1.20.120.530">
    <property type="entry name" value="GntR ligand-binding domain-like"/>
    <property type="match status" value="1"/>
</dbReference>
<dbReference type="EMBL" id="FQVI01000001">
    <property type="protein sequence ID" value="SHE36670.1"/>
    <property type="molecule type" value="Genomic_DNA"/>
</dbReference>
<reference evidence="5 6" key="1">
    <citation type="submission" date="2016-11" db="EMBL/GenBank/DDBJ databases">
        <authorList>
            <person name="Jaros S."/>
            <person name="Januszkiewicz K."/>
            <person name="Wedrychowicz H."/>
        </authorList>
    </citation>
    <scope>NUCLEOTIDE SEQUENCE [LARGE SCALE GENOMIC DNA]</scope>
    <source>
        <strain evidence="5 6">DSM 17459</strain>
    </source>
</reference>
<dbReference type="GO" id="GO:0003677">
    <property type="term" value="F:DNA binding"/>
    <property type="evidence" value="ECO:0007669"/>
    <property type="project" value="UniProtKB-KW"/>
</dbReference>
<gene>
    <name evidence="5" type="ORF">SAMN02745158_00303</name>
</gene>
<dbReference type="STRING" id="1122155.SAMN02745158_00303"/>
<dbReference type="OrthoDB" id="389878at2"/>
<dbReference type="Proteomes" id="UP000184245">
    <property type="component" value="Unassembled WGS sequence"/>
</dbReference>
<dbReference type="PANTHER" id="PTHR43537">
    <property type="entry name" value="TRANSCRIPTIONAL REGULATOR, GNTR FAMILY"/>
    <property type="match status" value="1"/>
</dbReference>
<dbReference type="CDD" id="cd07377">
    <property type="entry name" value="WHTH_GntR"/>
    <property type="match status" value="1"/>
</dbReference>
<dbReference type="SUPFAM" id="SSF48008">
    <property type="entry name" value="GntR ligand-binding domain-like"/>
    <property type="match status" value="1"/>
</dbReference>
<proteinExistence type="predicted"/>
<dbReference type="AlphaFoldDB" id="A0A1M4SWW2"/>
<dbReference type="InterPro" id="IPR011711">
    <property type="entry name" value="GntR_C"/>
</dbReference>
<name>A0A1M4SWW2_9CLOT</name>
<evidence type="ECO:0000313" key="6">
    <source>
        <dbReference type="Proteomes" id="UP000184245"/>
    </source>
</evidence>
<sequence>MDERAEKMLHENPFLNNMELAYKLIFEDIILGKFQNGERMQQERLSLMYGMSRTPVREALMKLETEGYIKKDDRVGYKVSNVDIIDYIDFWEFRKNLESHIAYLAATNISIQQLMKLSRNLEKTKKMGNSGNSLEVFRCDEEFHKLVVESSGNKYFIDVYNLYEAKIRYYRYLFQQKVNASMIYDAHSKIYKALESRSEDAAKRAMYQHMNAFMRHLRDKLR</sequence>
<dbReference type="SMART" id="SM00345">
    <property type="entry name" value="HTH_GNTR"/>
    <property type="match status" value="1"/>
</dbReference>
<evidence type="ECO:0000256" key="2">
    <source>
        <dbReference type="ARBA" id="ARBA00023125"/>
    </source>
</evidence>
<evidence type="ECO:0000259" key="4">
    <source>
        <dbReference type="PROSITE" id="PS50949"/>
    </source>
</evidence>
<evidence type="ECO:0000256" key="3">
    <source>
        <dbReference type="ARBA" id="ARBA00023163"/>
    </source>
</evidence>
<feature type="domain" description="HTH gntR-type" evidence="4">
    <location>
        <begin position="15"/>
        <end position="82"/>
    </location>
</feature>